<evidence type="ECO:0000313" key="2">
    <source>
        <dbReference type="EMBL" id="CAF3689917.1"/>
    </source>
</evidence>
<organism evidence="1 3">
    <name type="scientific">Rotaria sordida</name>
    <dbReference type="NCBI Taxonomy" id="392033"/>
    <lineage>
        <taxon>Eukaryota</taxon>
        <taxon>Metazoa</taxon>
        <taxon>Spiralia</taxon>
        <taxon>Gnathifera</taxon>
        <taxon>Rotifera</taxon>
        <taxon>Eurotatoria</taxon>
        <taxon>Bdelloidea</taxon>
        <taxon>Philodinida</taxon>
        <taxon>Philodinidae</taxon>
        <taxon>Rotaria</taxon>
    </lineage>
</organism>
<name>A0A813T6X9_9BILA</name>
<protein>
    <submittedName>
        <fullName evidence="1">Uncharacterized protein</fullName>
    </submittedName>
</protein>
<comment type="caution">
    <text evidence="1">The sequence shown here is derived from an EMBL/GenBank/DDBJ whole genome shotgun (WGS) entry which is preliminary data.</text>
</comment>
<evidence type="ECO:0000313" key="1">
    <source>
        <dbReference type="EMBL" id="CAF0806380.1"/>
    </source>
</evidence>
<dbReference type="EMBL" id="CAJNOT010000054">
    <property type="protein sequence ID" value="CAF0806380.1"/>
    <property type="molecule type" value="Genomic_DNA"/>
</dbReference>
<reference evidence="1" key="1">
    <citation type="submission" date="2021-02" db="EMBL/GenBank/DDBJ databases">
        <authorList>
            <person name="Nowell W R."/>
        </authorList>
    </citation>
    <scope>NUCLEOTIDE SEQUENCE</scope>
</reference>
<dbReference type="EMBL" id="CAJOBD010000569">
    <property type="protein sequence ID" value="CAF3689917.1"/>
    <property type="molecule type" value="Genomic_DNA"/>
</dbReference>
<dbReference type="AlphaFoldDB" id="A0A813T6X9"/>
<accession>A0A813T6X9</accession>
<proteinExistence type="predicted"/>
<sequence length="156" mass="17974">MEVNNRFQLLTFLSTDKESEKSSFIDLISSDQISEINDKQQTKNHWDVPEYVEKPIPSSSVPITQVQTSRIIKKTKSSVNVTNTKCDKQDEVKSSPIIEEQNQPTTCSYYPPQPYKFKQNSLNQRNQTIPKFNRKMNVLPKHSSIRGNSKACTHQI</sequence>
<evidence type="ECO:0000313" key="3">
    <source>
        <dbReference type="Proteomes" id="UP000663864"/>
    </source>
</evidence>
<dbReference type="Proteomes" id="UP000663836">
    <property type="component" value="Unassembled WGS sequence"/>
</dbReference>
<gene>
    <name evidence="2" type="ORF">JBS370_LOCUS8779</name>
    <name evidence="1" type="ORF">ZHD862_LOCUS2682</name>
</gene>
<dbReference type="Proteomes" id="UP000663864">
    <property type="component" value="Unassembled WGS sequence"/>
</dbReference>